<organism evidence="1 2">
    <name type="scientific">Chelonoidis abingdonii</name>
    <name type="common">Abingdon island giant tortoise</name>
    <name type="synonym">Testudo abingdonii</name>
    <dbReference type="NCBI Taxonomy" id="106734"/>
    <lineage>
        <taxon>Eukaryota</taxon>
        <taxon>Metazoa</taxon>
        <taxon>Chordata</taxon>
        <taxon>Craniata</taxon>
        <taxon>Vertebrata</taxon>
        <taxon>Euteleostomi</taxon>
        <taxon>Archelosauria</taxon>
        <taxon>Testudinata</taxon>
        <taxon>Testudines</taxon>
        <taxon>Cryptodira</taxon>
        <taxon>Durocryptodira</taxon>
        <taxon>Testudinoidea</taxon>
        <taxon>Testudinidae</taxon>
        <taxon>Chelonoidis</taxon>
    </lineage>
</organism>
<name>A0A8C0GDC3_CHEAB</name>
<sequence>MKLGKFQMKVRHETVTIEWKNETRWQEQITGAAVNINLCLKVKKKKAEQCMCLCHIMQCCPCLYFILVSELPCKQTNKNRANTSLSASTRLLRALLL</sequence>
<accession>A0A8C0GDC3</accession>
<proteinExistence type="predicted"/>
<reference evidence="1" key="1">
    <citation type="submission" date="2025-08" db="UniProtKB">
        <authorList>
            <consortium name="Ensembl"/>
        </authorList>
    </citation>
    <scope>IDENTIFICATION</scope>
</reference>
<evidence type="ECO:0000313" key="1">
    <source>
        <dbReference type="Ensembl" id="ENSCABP00000007144.1"/>
    </source>
</evidence>
<evidence type="ECO:0000313" key="2">
    <source>
        <dbReference type="Proteomes" id="UP000694404"/>
    </source>
</evidence>
<reference evidence="1" key="2">
    <citation type="submission" date="2025-09" db="UniProtKB">
        <authorList>
            <consortium name="Ensembl"/>
        </authorList>
    </citation>
    <scope>IDENTIFICATION</scope>
</reference>
<dbReference type="Ensembl" id="ENSCABT00000007803.1">
    <property type="protein sequence ID" value="ENSCABP00000007144.1"/>
    <property type="gene ID" value="ENSCABG00000005423.1"/>
</dbReference>
<protein>
    <submittedName>
        <fullName evidence="1">Uncharacterized protein</fullName>
    </submittedName>
</protein>
<keyword evidence="2" id="KW-1185">Reference proteome</keyword>
<dbReference type="Proteomes" id="UP000694404">
    <property type="component" value="Unplaced"/>
</dbReference>
<dbReference type="AlphaFoldDB" id="A0A8C0GDC3"/>
<dbReference type="Gene3D" id="2.30.30.100">
    <property type="match status" value="1"/>
</dbReference>